<evidence type="ECO:0000313" key="6">
    <source>
        <dbReference type="Proteomes" id="UP000182818"/>
    </source>
</evidence>
<dbReference type="InterPro" id="IPR000836">
    <property type="entry name" value="PRTase_dom"/>
</dbReference>
<dbReference type="STRING" id="319653.SAMN04487973_106108"/>
<dbReference type="EMBL" id="FOGK01000006">
    <property type="protein sequence ID" value="SER43212.1"/>
    <property type="molecule type" value="Genomic_DNA"/>
</dbReference>
<proteinExistence type="inferred from homology"/>
<dbReference type="PANTHER" id="PTHR47505:SF1">
    <property type="entry name" value="DNA UTILIZATION PROTEIN YHGH"/>
    <property type="match status" value="1"/>
</dbReference>
<organism evidence="3 5">
    <name type="scientific">Pediococcus ethanolidurans</name>
    <dbReference type="NCBI Taxonomy" id="319653"/>
    <lineage>
        <taxon>Bacteria</taxon>
        <taxon>Bacillati</taxon>
        <taxon>Bacillota</taxon>
        <taxon>Bacilli</taxon>
        <taxon>Lactobacillales</taxon>
        <taxon>Lactobacillaceae</taxon>
        <taxon>Pediococcus</taxon>
    </lineage>
</organism>
<evidence type="ECO:0000259" key="2">
    <source>
        <dbReference type="Pfam" id="PF00156"/>
    </source>
</evidence>
<feature type="domain" description="Phosphoribosyltransferase" evidence="2">
    <location>
        <begin position="176"/>
        <end position="228"/>
    </location>
</feature>
<dbReference type="InterPro" id="IPR029057">
    <property type="entry name" value="PRTase-like"/>
</dbReference>
<dbReference type="RefSeq" id="WP_057805842.1">
    <property type="nucleotide sequence ID" value="NZ_BJYP01000012.1"/>
</dbReference>
<dbReference type="Proteomes" id="UP000051749">
    <property type="component" value="Unassembled WGS sequence"/>
</dbReference>
<dbReference type="CDD" id="cd06223">
    <property type="entry name" value="PRTases_typeI"/>
    <property type="match status" value="1"/>
</dbReference>
<comment type="similarity">
    <text evidence="1">Belongs to the ComF/GntX family.</text>
</comment>
<dbReference type="Pfam" id="PF00156">
    <property type="entry name" value="Pribosyltran"/>
    <property type="match status" value="1"/>
</dbReference>
<dbReference type="GO" id="GO:0016757">
    <property type="term" value="F:glycosyltransferase activity"/>
    <property type="evidence" value="ECO:0007669"/>
    <property type="project" value="UniProtKB-KW"/>
</dbReference>
<keyword evidence="3" id="KW-0328">Glycosyltransferase</keyword>
<dbReference type="GeneID" id="76043353"/>
<dbReference type="EMBL" id="JQBY01000007">
    <property type="protein sequence ID" value="KRN82820.1"/>
    <property type="molecule type" value="Genomic_DNA"/>
</dbReference>
<dbReference type="AlphaFoldDB" id="A0A0R2K963"/>
<dbReference type="Gene3D" id="3.40.50.2020">
    <property type="match status" value="1"/>
</dbReference>
<dbReference type="InterPro" id="IPR051910">
    <property type="entry name" value="ComF/GntX_DNA_util-trans"/>
</dbReference>
<evidence type="ECO:0000313" key="3">
    <source>
        <dbReference type="EMBL" id="KRN82820.1"/>
    </source>
</evidence>
<protein>
    <submittedName>
        <fullName evidence="3">Amidophosphoribosyltransferase-like protein</fullName>
    </submittedName>
    <submittedName>
        <fullName evidence="4">Competence protein ComFC</fullName>
    </submittedName>
</protein>
<dbReference type="PANTHER" id="PTHR47505">
    <property type="entry name" value="DNA UTILIZATION PROTEIN YHGH"/>
    <property type="match status" value="1"/>
</dbReference>
<keyword evidence="6" id="KW-1185">Reference proteome</keyword>
<evidence type="ECO:0000313" key="4">
    <source>
        <dbReference type="EMBL" id="SER43212.1"/>
    </source>
</evidence>
<dbReference type="PATRIC" id="fig|319653.3.peg.2035"/>
<comment type="caution">
    <text evidence="3">The sequence shown here is derived from an EMBL/GenBank/DDBJ whole genome shotgun (WGS) entry which is preliminary data.</text>
</comment>
<evidence type="ECO:0000313" key="5">
    <source>
        <dbReference type="Proteomes" id="UP000051749"/>
    </source>
</evidence>
<dbReference type="SUPFAM" id="SSF53271">
    <property type="entry name" value="PRTase-like"/>
    <property type="match status" value="1"/>
</dbReference>
<keyword evidence="3" id="KW-0808">Transferase</keyword>
<accession>A0A0R2K963</accession>
<name>A0A0R2K963_9LACO</name>
<sequence>MQCLLCHRQIREAWPLGSLILPQRKRISTTCAECLGTFHKIRLKTSCVGCGRHQGSKNLCQDCQKWQAKVNYHFVNHALYQYDATMKQYMHDYKFQGHYQLRHVFARVFSQFIAAQSKADYLVALPIDDQTWQTRGFNQVTGLLEDLQTIEILNMKRNADEKRQSQKKRHERLKTSNHFQIDVECPEQIKDKQILLLDDVYTTGRTLRHAAETLYAAGCRTVESITLCR</sequence>
<evidence type="ECO:0000256" key="1">
    <source>
        <dbReference type="ARBA" id="ARBA00008007"/>
    </source>
</evidence>
<dbReference type="Proteomes" id="UP000182818">
    <property type="component" value="Unassembled WGS sequence"/>
</dbReference>
<reference evidence="3 5" key="1">
    <citation type="journal article" date="2015" name="Genome Announc.">
        <title>Expanding the biotechnology potential of lactobacilli through comparative genomics of 213 strains and associated genera.</title>
        <authorList>
            <person name="Sun Z."/>
            <person name="Harris H.M."/>
            <person name="McCann A."/>
            <person name="Guo C."/>
            <person name="Argimon S."/>
            <person name="Zhang W."/>
            <person name="Yang X."/>
            <person name="Jeffery I.B."/>
            <person name="Cooney J.C."/>
            <person name="Kagawa T.F."/>
            <person name="Liu W."/>
            <person name="Song Y."/>
            <person name="Salvetti E."/>
            <person name="Wrobel A."/>
            <person name="Rasinkangas P."/>
            <person name="Parkhill J."/>
            <person name="Rea M.C."/>
            <person name="O'Sullivan O."/>
            <person name="Ritari J."/>
            <person name="Douillard F.P."/>
            <person name="Paul Ross R."/>
            <person name="Yang R."/>
            <person name="Briner A.E."/>
            <person name="Felis G.E."/>
            <person name="de Vos W.M."/>
            <person name="Barrangou R."/>
            <person name="Klaenhammer T.R."/>
            <person name="Caufield P.W."/>
            <person name="Cui Y."/>
            <person name="Zhang H."/>
            <person name="O'Toole P.W."/>
        </authorList>
    </citation>
    <scope>NUCLEOTIDE SEQUENCE [LARGE SCALE GENOMIC DNA]</scope>
    <source>
        <strain evidence="3 5">DSM 22301</strain>
    </source>
</reference>
<reference evidence="4 6" key="2">
    <citation type="submission" date="2016-10" db="EMBL/GenBank/DDBJ databases">
        <authorList>
            <person name="Varghese N."/>
            <person name="Submissions S."/>
        </authorList>
    </citation>
    <scope>NUCLEOTIDE SEQUENCE [LARGE SCALE GENOMIC DNA]</scope>
    <source>
        <strain evidence="4 6">CGMCC 1.3889</strain>
    </source>
</reference>
<gene>
    <name evidence="3" type="ORF">IV87_GL001997</name>
    <name evidence="4" type="ORF">SAMN04487973_106108</name>
</gene>